<keyword evidence="1" id="KW-1133">Transmembrane helix</keyword>
<evidence type="ECO:0000256" key="1">
    <source>
        <dbReference type="SAM" id="Phobius"/>
    </source>
</evidence>
<feature type="transmembrane region" description="Helical" evidence="1">
    <location>
        <begin position="211"/>
        <end position="232"/>
    </location>
</feature>
<feature type="transmembrane region" description="Helical" evidence="1">
    <location>
        <begin position="184"/>
        <end position="205"/>
    </location>
</feature>
<gene>
    <name evidence="3" type="ORF">MVEN_01863900</name>
</gene>
<evidence type="ECO:0000313" key="3">
    <source>
        <dbReference type="EMBL" id="KAF7341278.1"/>
    </source>
</evidence>
<evidence type="ECO:0000313" key="4">
    <source>
        <dbReference type="Proteomes" id="UP000620124"/>
    </source>
</evidence>
<accession>A0A8H7CN10</accession>
<keyword evidence="1" id="KW-0812">Transmembrane</keyword>
<feature type="transmembrane region" description="Helical" evidence="1">
    <location>
        <begin position="53"/>
        <end position="70"/>
    </location>
</feature>
<evidence type="ECO:0000259" key="2">
    <source>
        <dbReference type="Pfam" id="PF20153"/>
    </source>
</evidence>
<protein>
    <recommendedName>
        <fullName evidence="2">DUF6535 domain-containing protein</fullName>
    </recommendedName>
</protein>
<dbReference type="OrthoDB" id="3235960at2759"/>
<dbReference type="Pfam" id="PF20153">
    <property type="entry name" value="DUF6535"/>
    <property type="match status" value="1"/>
</dbReference>
<organism evidence="3 4">
    <name type="scientific">Mycena venus</name>
    <dbReference type="NCBI Taxonomy" id="2733690"/>
    <lineage>
        <taxon>Eukaryota</taxon>
        <taxon>Fungi</taxon>
        <taxon>Dikarya</taxon>
        <taxon>Basidiomycota</taxon>
        <taxon>Agaricomycotina</taxon>
        <taxon>Agaricomycetes</taxon>
        <taxon>Agaricomycetidae</taxon>
        <taxon>Agaricales</taxon>
        <taxon>Marasmiineae</taxon>
        <taxon>Mycenaceae</taxon>
        <taxon>Mycena</taxon>
    </lineage>
</organism>
<proteinExistence type="predicted"/>
<keyword evidence="1" id="KW-0472">Membrane</keyword>
<dbReference type="AlphaFoldDB" id="A0A8H7CN10"/>
<dbReference type="Proteomes" id="UP000620124">
    <property type="component" value="Unassembled WGS sequence"/>
</dbReference>
<feature type="domain" description="DUF6535" evidence="2">
    <location>
        <begin position="29"/>
        <end position="205"/>
    </location>
</feature>
<keyword evidence="4" id="KW-1185">Reference proteome</keyword>
<name>A0A8H7CN10_9AGAR</name>
<reference evidence="3" key="1">
    <citation type="submission" date="2020-05" db="EMBL/GenBank/DDBJ databases">
        <title>Mycena genomes resolve the evolution of fungal bioluminescence.</title>
        <authorList>
            <person name="Tsai I.J."/>
        </authorList>
    </citation>
    <scope>NUCLEOTIDE SEQUENCE</scope>
    <source>
        <strain evidence="3">CCC161011</strain>
    </source>
</reference>
<sequence length="928" mass="104253">MDVEQKGDGATQEKRAVDTGDEAAAAKLWAVYISEAEKYDKGLVESWKSDMQGMLIFAGLFSASLTAFLIESYKTLNVDSGDATVQLLARISQQLEGSARGSTLPIPSPALFIPTTASVVCNALWFISLGLSLSCALIATLLDQWARDFLHRSEIRSAPLIRARIFSYLYYGLKRFNMHTVVEIIPLLLHASLFFFFSGLVAFLIPVNLIMTTIAALILLLVVVTYSVLTLLPLRYFDCPYRTPLSGGVWRLFHSYPSIWAQSTSRSTLSDDTMIEAMARRAVEDSAERTIRDGRALVWTVKSLSDDSELEPFVEGIPDVLWGLSVPNYSGPAGWGSGGPQYGQRYSYADHIRELVNNPDVRLCDRIENHLQSCDTGLLSVETRKRRLIASYKALWAIATLFHPNQFPTQPLLDFSQWKRFFKMEEDSDVLHYSVSAQALLQWNSVSAAEPRSLECLDYLAKCRIDIEQGHELDKRPIILILKEVLWDDYYVQRLNQSNLTVGLISAIETEINEIRCNTRFNYLERAARLDSEPYQWRETLELVLLPSFKVFKDEQALGYTLFRIVRDQIQNLNTENCVWIDTIIGDLYCSYTPDGPTAIPAGIIQYLNERTEINPPFWFNCYGRLLSNFPTTLSVPSSDRLFVTEDQLLTALWRLTSSSHPPGFDRSAIYFSVLEELANLGVSAISISVTVLVKNKLYDSLAWGATDENWLSRFNHTLLPTKTAVAAQPDSVVTDQDNNISSAQSIVWNRIYEGMIALLAEFTALCGSDPFPYKAVETLHHIGRNLWPTLVHEVHQIQLAQAIGKLFKSPHGVEVLPSVAGLDIFTPYYVGERQVFTAWLTSHSARSIIKATFSAYAETLPRDSSDPESASLLPRLQQIIERFDSLHPDIEPALSTAGSFAIYFLRSNIDIMPNTEEIEHEDSGGSS</sequence>
<comment type="caution">
    <text evidence="3">The sequence shown here is derived from an EMBL/GenBank/DDBJ whole genome shotgun (WGS) entry which is preliminary data.</text>
</comment>
<dbReference type="InterPro" id="IPR045338">
    <property type="entry name" value="DUF6535"/>
</dbReference>
<dbReference type="EMBL" id="JACAZI010000018">
    <property type="protein sequence ID" value="KAF7341278.1"/>
    <property type="molecule type" value="Genomic_DNA"/>
</dbReference>
<feature type="transmembrane region" description="Helical" evidence="1">
    <location>
        <begin position="123"/>
        <end position="142"/>
    </location>
</feature>